<dbReference type="InterPro" id="IPR029020">
    <property type="entry name" value="Ammonium/urea_transptr"/>
</dbReference>
<dbReference type="Gene3D" id="1.10.3430.10">
    <property type="entry name" value="Ammonium transporter AmtB like domains"/>
    <property type="match status" value="1"/>
</dbReference>
<keyword evidence="4 8" id="KW-0812">Transmembrane</keyword>
<dbReference type="InterPro" id="IPR024041">
    <property type="entry name" value="NH4_transpt_AmtB-like_dom"/>
</dbReference>
<comment type="subcellular location">
    <subcellularLocation>
        <location evidence="8">Cell membrane</location>
        <topology evidence="8">Multi-pass membrane protein</topology>
    </subcellularLocation>
    <subcellularLocation>
        <location evidence="1">Membrane</location>
        <topology evidence="1">Multi-pass membrane protein</topology>
    </subcellularLocation>
</comment>
<dbReference type="Pfam" id="PF00909">
    <property type="entry name" value="Ammonium_transp"/>
    <property type="match status" value="1"/>
</dbReference>
<evidence type="ECO:0000256" key="8">
    <source>
        <dbReference type="RuleBase" id="RU362002"/>
    </source>
</evidence>
<keyword evidence="5 8" id="KW-1133">Transmembrane helix</keyword>
<comment type="caution">
    <text evidence="11">The sequence shown here is derived from an EMBL/GenBank/DDBJ whole genome shotgun (WGS) entry which is preliminary data.</text>
</comment>
<evidence type="ECO:0000256" key="1">
    <source>
        <dbReference type="ARBA" id="ARBA00004141"/>
    </source>
</evidence>
<reference evidence="11" key="1">
    <citation type="submission" date="2020-06" db="EMBL/GenBank/DDBJ databases">
        <authorList>
            <consortium name="Plant Systems Biology data submission"/>
        </authorList>
    </citation>
    <scope>NUCLEOTIDE SEQUENCE</scope>
    <source>
        <strain evidence="11">D6</strain>
    </source>
</reference>
<evidence type="ECO:0000256" key="6">
    <source>
        <dbReference type="ARBA" id="ARBA00023136"/>
    </source>
</evidence>
<organism evidence="11 12">
    <name type="scientific">Seminavis robusta</name>
    <dbReference type="NCBI Taxonomy" id="568900"/>
    <lineage>
        <taxon>Eukaryota</taxon>
        <taxon>Sar</taxon>
        <taxon>Stramenopiles</taxon>
        <taxon>Ochrophyta</taxon>
        <taxon>Bacillariophyta</taxon>
        <taxon>Bacillariophyceae</taxon>
        <taxon>Bacillariophycidae</taxon>
        <taxon>Naviculales</taxon>
        <taxon>Naviculaceae</taxon>
        <taxon>Seminavis</taxon>
    </lineage>
</organism>
<evidence type="ECO:0000256" key="4">
    <source>
        <dbReference type="ARBA" id="ARBA00022692"/>
    </source>
</evidence>
<dbReference type="GO" id="GO:0097272">
    <property type="term" value="P:ammonium homeostasis"/>
    <property type="evidence" value="ECO:0007669"/>
    <property type="project" value="TreeGrafter"/>
</dbReference>
<protein>
    <recommendedName>
        <fullName evidence="8">Ammonium transporter</fullName>
    </recommendedName>
</protein>
<proteinExistence type="inferred from homology"/>
<feature type="transmembrane region" description="Helical" evidence="8">
    <location>
        <begin position="199"/>
        <end position="221"/>
    </location>
</feature>
<sequence>MADNATTTTMEVDMSSMMDGMSGMSDAMDQMANMTATIVDLQAQIDDMMASIDLFFVLTMGIVCFLMQAGFGLLEVGSIRAKNASNIMLKNLMDASVAAIAYYLFGYSVAYGAGGNGFIGGSSLLALRGDQISTVDYIYWFFNYVFAGTTATIVSGAVAERCQFRAYLVYSFALAGFIYPVCSHWIWDPNGFLNGKVYDFAGGGAVHMVGGVAAATAAFILGPRTGKFVIDGETGKKVAVNIPGHNVTLAVLGTLILWFGFFAFNGGSSYTIAGEAQYNATGRAVVVTTLGGAFGGVVTMIWGFLATKSWDIGWVINGLLGGMVATCSGANALEPWAGIIVGVLGSIATQSQVLLFEHVLFIDDPLNASAVHLGAGAVGMVFVAFMANPEFAGEEFTGIFYGGEWKFLGYQFMGMAAYTGWTLGTSGAMFFALKSIGWFRVHEEEERVGVDKSHHGGSAYPVDDEHEEKQSLTGADSIASKRESPEPSEHMEINNEVAA</sequence>
<gene>
    <name evidence="11" type="ORF">SEMRO_1521_G279450.1</name>
</gene>
<dbReference type="NCBIfam" id="TIGR00836">
    <property type="entry name" value="amt"/>
    <property type="match status" value="1"/>
</dbReference>
<dbReference type="Proteomes" id="UP001153069">
    <property type="component" value="Unassembled WGS sequence"/>
</dbReference>
<dbReference type="PANTHER" id="PTHR11730:SF6">
    <property type="entry name" value="AMMONIUM TRANSPORTER"/>
    <property type="match status" value="1"/>
</dbReference>
<feature type="transmembrane region" description="Helical" evidence="8">
    <location>
        <begin position="284"/>
        <end position="305"/>
    </location>
</feature>
<dbReference type="PANTHER" id="PTHR11730">
    <property type="entry name" value="AMMONIUM TRANSPORTER"/>
    <property type="match status" value="1"/>
</dbReference>
<name>A0A9N8EP96_9STRA</name>
<feature type="compositionally biased region" description="Basic and acidic residues" evidence="9">
    <location>
        <begin position="479"/>
        <end position="493"/>
    </location>
</feature>
<feature type="transmembrane region" description="Helical" evidence="8">
    <location>
        <begin position="242"/>
        <end position="264"/>
    </location>
</feature>
<feature type="transmembrane region" description="Helical" evidence="8">
    <location>
        <begin position="54"/>
        <end position="74"/>
    </location>
</feature>
<dbReference type="FunFam" id="1.10.3430.10:FF:000008">
    <property type="entry name" value="Ammonium transporter"/>
    <property type="match status" value="1"/>
</dbReference>
<accession>A0A9N8EP96</accession>
<evidence type="ECO:0000256" key="2">
    <source>
        <dbReference type="ARBA" id="ARBA00005887"/>
    </source>
</evidence>
<evidence type="ECO:0000256" key="7">
    <source>
        <dbReference type="ARBA" id="ARBA00023177"/>
    </source>
</evidence>
<feature type="transmembrane region" description="Helical" evidence="8">
    <location>
        <begin position="312"/>
        <end position="331"/>
    </location>
</feature>
<keyword evidence="3 8" id="KW-0813">Transport</keyword>
<feature type="transmembrane region" description="Helical" evidence="8">
    <location>
        <begin position="166"/>
        <end position="187"/>
    </location>
</feature>
<dbReference type="AlphaFoldDB" id="A0A9N8EP96"/>
<keyword evidence="12" id="KW-1185">Reference proteome</keyword>
<feature type="transmembrane region" description="Helical" evidence="8">
    <location>
        <begin position="95"/>
        <end position="114"/>
    </location>
</feature>
<evidence type="ECO:0000259" key="10">
    <source>
        <dbReference type="Pfam" id="PF00909"/>
    </source>
</evidence>
<feature type="transmembrane region" description="Helical" evidence="8">
    <location>
        <begin position="368"/>
        <end position="387"/>
    </location>
</feature>
<dbReference type="InterPro" id="IPR001905">
    <property type="entry name" value="Ammonium_transpt"/>
</dbReference>
<evidence type="ECO:0000256" key="3">
    <source>
        <dbReference type="ARBA" id="ARBA00022448"/>
    </source>
</evidence>
<feature type="domain" description="Ammonium transporter AmtB-like" evidence="10">
    <location>
        <begin position="55"/>
        <end position="460"/>
    </location>
</feature>
<evidence type="ECO:0000313" key="11">
    <source>
        <dbReference type="EMBL" id="CAB9524313.1"/>
    </source>
</evidence>
<keyword evidence="7 8" id="KW-0924">Ammonia transport</keyword>
<evidence type="ECO:0000256" key="5">
    <source>
        <dbReference type="ARBA" id="ARBA00022989"/>
    </source>
</evidence>
<dbReference type="GO" id="GO:0008519">
    <property type="term" value="F:ammonium channel activity"/>
    <property type="evidence" value="ECO:0007669"/>
    <property type="project" value="InterPro"/>
</dbReference>
<feature type="transmembrane region" description="Helical" evidence="8">
    <location>
        <begin position="407"/>
        <end position="433"/>
    </location>
</feature>
<feature type="transmembrane region" description="Helical" evidence="8">
    <location>
        <begin position="337"/>
        <end position="356"/>
    </location>
</feature>
<dbReference type="EMBL" id="CAICTM010001519">
    <property type="protein sequence ID" value="CAB9524313.1"/>
    <property type="molecule type" value="Genomic_DNA"/>
</dbReference>
<dbReference type="GO" id="GO:0005886">
    <property type="term" value="C:plasma membrane"/>
    <property type="evidence" value="ECO:0007669"/>
    <property type="project" value="UniProtKB-SubCell"/>
</dbReference>
<feature type="transmembrane region" description="Helical" evidence="8">
    <location>
        <begin position="137"/>
        <end position="159"/>
    </location>
</feature>
<dbReference type="SUPFAM" id="SSF111352">
    <property type="entry name" value="Ammonium transporter"/>
    <property type="match status" value="1"/>
</dbReference>
<evidence type="ECO:0000313" key="12">
    <source>
        <dbReference type="Proteomes" id="UP001153069"/>
    </source>
</evidence>
<keyword evidence="6 8" id="KW-0472">Membrane</keyword>
<comment type="similarity">
    <text evidence="2 8">Belongs to the ammonia transporter channel (TC 1.A.11.2) family.</text>
</comment>
<feature type="region of interest" description="Disordered" evidence="9">
    <location>
        <begin position="449"/>
        <end position="499"/>
    </location>
</feature>
<dbReference type="OrthoDB" id="193450at2759"/>
<evidence type="ECO:0000256" key="9">
    <source>
        <dbReference type="SAM" id="MobiDB-lite"/>
    </source>
</evidence>